<organism evidence="3 4">
    <name type="scientific">Thiomicrorhabdus lithotrophica</name>
    <dbReference type="NCBI Taxonomy" id="2949997"/>
    <lineage>
        <taxon>Bacteria</taxon>
        <taxon>Pseudomonadati</taxon>
        <taxon>Pseudomonadota</taxon>
        <taxon>Gammaproteobacteria</taxon>
        <taxon>Thiotrichales</taxon>
        <taxon>Piscirickettsiaceae</taxon>
        <taxon>Thiomicrorhabdus</taxon>
    </lineage>
</organism>
<name>A0ABY8C7J0_9GAMM</name>
<keyword evidence="2" id="KW-1133">Transmembrane helix</keyword>
<evidence type="ECO:0000313" key="4">
    <source>
        <dbReference type="Proteomes" id="UP001222275"/>
    </source>
</evidence>
<keyword evidence="2" id="KW-0472">Membrane</keyword>
<keyword evidence="1" id="KW-0175">Coiled coil</keyword>
<keyword evidence="2" id="KW-0812">Transmembrane</keyword>
<keyword evidence="4" id="KW-1185">Reference proteome</keyword>
<feature type="transmembrane region" description="Helical" evidence="2">
    <location>
        <begin position="95"/>
        <end position="120"/>
    </location>
</feature>
<feature type="coiled-coil region" evidence="1">
    <location>
        <begin position="34"/>
        <end position="61"/>
    </location>
</feature>
<dbReference type="Pfam" id="PF11026">
    <property type="entry name" value="DUF2721"/>
    <property type="match status" value="1"/>
</dbReference>
<evidence type="ECO:0000256" key="1">
    <source>
        <dbReference type="SAM" id="Coils"/>
    </source>
</evidence>
<reference evidence="3 4" key="1">
    <citation type="submission" date="2022-06" db="EMBL/GenBank/DDBJ databases">
        <title>Thiomicrohabdus sp. nov, an obligately chemolithoautotrophic, sulfur-oxidizing bacterium isolated from beach of Guanyin Mountain. Amoy.</title>
        <authorList>
            <person name="Zhu H."/>
        </authorList>
    </citation>
    <scope>NUCLEOTIDE SEQUENCE [LARGE SCALE GENOMIC DNA]</scope>
    <source>
        <strain evidence="3 4">XGS-01</strain>
    </source>
</reference>
<feature type="transmembrane region" description="Helical" evidence="2">
    <location>
        <begin position="126"/>
        <end position="147"/>
    </location>
</feature>
<evidence type="ECO:0000256" key="2">
    <source>
        <dbReference type="SAM" id="Phobius"/>
    </source>
</evidence>
<evidence type="ECO:0000313" key="3">
    <source>
        <dbReference type="EMBL" id="WEJ61930.1"/>
    </source>
</evidence>
<dbReference type="InterPro" id="IPR021279">
    <property type="entry name" value="DUF2721"/>
</dbReference>
<sequence length="163" mass="18139">MMFPIEDTAVNTVSHLIQLSVAPVFLIAGVGAILGVLSQRLARITDRIERLNIKINQTVSDEGQNRRATDVSAETSTSLKRQRHYLQIRAKNMNVAILFCILTGLLVASVIMILFLSSFFAFDGGLLIASLFILGMGAFMTSMSLFIREIFMATYFMQRAQDK</sequence>
<protein>
    <submittedName>
        <fullName evidence="3">DUF2721 domain-containing protein</fullName>
    </submittedName>
</protein>
<accession>A0ABY8C7J0</accession>
<proteinExistence type="predicted"/>
<feature type="transmembrane region" description="Helical" evidence="2">
    <location>
        <begin position="16"/>
        <end position="37"/>
    </location>
</feature>
<gene>
    <name evidence="3" type="ORF">NR989_07880</name>
</gene>
<dbReference type="EMBL" id="CP102381">
    <property type="protein sequence ID" value="WEJ61930.1"/>
    <property type="molecule type" value="Genomic_DNA"/>
</dbReference>
<dbReference type="Proteomes" id="UP001222275">
    <property type="component" value="Chromosome"/>
</dbReference>
<dbReference type="RefSeq" id="WP_275594188.1">
    <property type="nucleotide sequence ID" value="NZ_CP102381.1"/>
</dbReference>